<keyword evidence="6 8" id="KW-0472">Membrane</keyword>
<dbReference type="GO" id="GO:0005886">
    <property type="term" value="C:plasma membrane"/>
    <property type="evidence" value="ECO:0007669"/>
    <property type="project" value="UniProtKB-SubCell"/>
</dbReference>
<sequence>MSIQLTATAADIGLLSTCAFLGTIGASLTGFGQAIIFLFVWQIVELAGYNGDFKSAVFIQALSLFSMQPLVLYKAKVWKNAHRRVLYLFVPITLVSTPIGQLVSEDVPTNIVQAVAGVLVTFVACWEMYSKRNWFLSLLSPCDNKKKNEGGGQTNADDSADHTAERGEAGVEEVGDESNDKKEEILTREVGLVDADLDEATTTAAAAGTINVGNNEEPSQKELAAAAATSTLPKPTISSVYTSLAIEPNNNIDASTAESKAARQEDEERLKIGINKPTFITLLAGGASGFLGGLVAIRGPPLIFYFLHPPHPITFNKSSQRATGVVIMFCNVLMRMIFYLINTFSVNSSGKIGFVKEDWRLYLSVIVCSIAGGLVGSKMFEYLKDSKDTIRGILSVFLLLCGVSLLFSAFA</sequence>
<evidence type="ECO:0000313" key="9">
    <source>
        <dbReference type="EMBL" id="KAK1738506.1"/>
    </source>
</evidence>
<accession>A0AAD9D8U1</accession>
<dbReference type="AlphaFoldDB" id="A0AAD9D8U1"/>
<comment type="subcellular location">
    <subcellularLocation>
        <location evidence="1">Cell membrane</location>
        <topology evidence="1">Multi-pass membrane protein</topology>
    </subcellularLocation>
</comment>
<protein>
    <submittedName>
        <fullName evidence="9">Sulfite exporter TauE/SafE family protein</fullName>
    </submittedName>
</protein>
<evidence type="ECO:0000256" key="5">
    <source>
        <dbReference type="ARBA" id="ARBA00022989"/>
    </source>
</evidence>
<keyword evidence="3" id="KW-1003">Cell membrane</keyword>
<dbReference type="PANTHER" id="PTHR30269">
    <property type="entry name" value="TRANSMEMBRANE PROTEIN YFCA"/>
    <property type="match status" value="1"/>
</dbReference>
<feature type="region of interest" description="Disordered" evidence="7">
    <location>
        <begin position="148"/>
        <end position="185"/>
    </location>
</feature>
<dbReference type="InterPro" id="IPR052017">
    <property type="entry name" value="TSUP"/>
</dbReference>
<keyword evidence="2" id="KW-0813">Transport</keyword>
<feature type="transmembrane region" description="Helical" evidence="8">
    <location>
        <begin position="322"/>
        <end position="341"/>
    </location>
</feature>
<dbReference type="InterPro" id="IPR002781">
    <property type="entry name" value="TM_pro_TauE-like"/>
</dbReference>
<evidence type="ECO:0000256" key="4">
    <source>
        <dbReference type="ARBA" id="ARBA00022692"/>
    </source>
</evidence>
<feature type="transmembrane region" description="Helical" evidence="8">
    <location>
        <begin position="12"/>
        <end position="41"/>
    </location>
</feature>
<evidence type="ECO:0000256" key="7">
    <source>
        <dbReference type="SAM" id="MobiDB-lite"/>
    </source>
</evidence>
<dbReference type="PANTHER" id="PTHR30269:SF38">
    <property type="entry name" value="SULFITE EXPORTER TAUE_SAFE"/>
    <property type="match status" value="1"/>
</dbReference>
<proteinExistence type="predicted"/>
<evidence type="ECO:0000313" key="10">
    <source>
        <dbReference type="Proteomes" id="UP001224775"/>
    </source>
</evidence>
<dbReference type="Proteomes" id="UP001224775">
    <property type="component" value="Unassembled WGS sequence"/>
</dbReference>
<evidence type="ECO:0000256" key="3">
    <source>
        <dbReference type="ARBA" id="ARBA00022475"/>
    </source>
</evidence>
<organism evidence="9 10">
    <name type="scientific">Skeletonema marinoi</name>
    <dbReference type="NCBI Taxonomy" id="267567"/>
    <lineage>
        <taxon>Eukaryota</taxon>
        <taxon>Sar</taxon>
        <taxon>Stramenopiles</taxon>
        <taxon>Ochrophyta</taxon>
        <taxon>Bacillariophyta</taxon>
        <taxon>Coscinodiscophyceae</taxon>
        <taxon>Thalassiosirophycidae</taxon>
        <taxon>Thalassiosirales</taxon>
        <taxon>Skeletonemataceae</taxon>
        <taxon>Skeletonema</taxon>
        <taxon>Skeletonema marinoi-dohrnii complex</taxon>
    </lineage>
</organism>
<evidence type="ECO:0000256" key="8">
    <source>
        <dbReference type="SAM" id="Phobius"/>
    </source>
</evidence>
<feature type="transmembrane region" description="Helical" evidence="8">
    <location>
        <begin position="110"/>
        <end position="129"/>
    </location>
</feature>
<feature type="transmembrane region" description="Helical" evidence="8">
    <location>
        <begin position="53"/>
        <end position="73"/>
    </location>
</feature>
<name>A0AAD9D8U1_9STRA</name>
<reference evidence="9" key="1">
    <citation type="submission" date="2023-06" db="EMBL/GenBank/DDBJ databases">
        <title>Survivors Of The Sea: Transcriptome response of Skeletonema marinoi to long-term dormancy.</title>
        <authorList>
            <person name="Pinder M.I.M."/>
            <person name="Kourtchenko O."/>
            <person name="Robertson E.K."/>
            <person name="Larsson T."/>
            <person name="Maumus F."/>
            <person name="Osuna-Cruz C.M."/>
            <person name="Vancaester E."/>
            <person name="Stenow R."/>
            <person name="Vandepoele K."/>
            <person name="Ploug H."/>
            <person name="Bruchert V."/>
            <person name="Godhe A."/>
            <person name="Topel M."/>
        </authorList>
    </citation>
    <scope>NUCLEOTIDE SEQUENCE</scope>
    <source>
        <strain evidence="9">R05AC</strain>
    </source>
</reference>
<feature type="transmembrane region" description="Helical" evidence="8">
    <location>
        <begin position="361"/>
        <end position="380"/>
    </location>
</feature>
<dbReference type="Pfam" id="PF01925">
    <property type="entry name" value="TauE"/>
    <property type="match status" value="1"/>
</dbReference>
<gene>
    <name evidence="9" type="ORF">QTG54_010536</name>
</gene>
<keyword evidence="10" id="KW-1185">Reference proteome</keyword>
<feature type="compositionally biased region" description="Basic and acidic residues" evidence="7">
    <location>
        <begin position="159"/>
        <end position="169"/>
    </location>
</feature>
<evidence type="ECO:0000256" key="2">
    <source>
        <dbReference type="ARBA" id="ARBA00022448"/>
    </source>
</evidence>
<feature type="transmembrane region" description="Helical" evidence="8">
    <location>
        <begin position="392"/>
        <end position="410"/>
    </location>
</feature>
<feature type="transmembrane region" description="Helical" evidence="8">
    <location>
        <begin position="85"/>
        <end position="104"/>
    </location>
</feature>
<dbReference type="EMBL" id="JATAAI010000020">
    <property type="protein sequence ID" value="KAK1738506.1"/>
    <property type="molecule type" value="Genomic_DNA"/>
</dbReference>
<evidence type="ECO:0000256" key="1">
    <source>
        <dbReference type="ARBA" id="ARBA00004651"/>
    </source>
</evidence>
<keyword evidence="4 8" id="KW-0812">Transmembrane</keyword>
<evidence type="ECO:0000256" key="6">
    <source>
        <dbReference type="ARBA" id="ARBA00023136"/>
    </source>
</evidence>
<keyword evidence="5 8" id="KW-1133">Transmembrane helix</keyword>
<comment type="caution">
    <text evidence="9">The sequence shown here is derived from an EMBL/GenBank/DDBJ whole genome shotgun (WGS) entry which is preliminary data.</text>
</comment>